<keyword evidence="3" id="KW-1185">Reference proteome</keyword>
<evidence type="ECO:0000313" key="2">
    <source>
        <dbReference type="EMBL" id="CRK31479.1"/>
    </source>
</evidence>
<dbReference type="Proteomes" id="UP000044602">
    <property type="component" value="Unassembled WGS sequence"/>
</dbReference>
<feature type="compositionally biased region" description="Basic and acidic residues" evidence="1">
    <location>
        <begin position="15"/>
        <end position="25"/>
    </location>
</feature>
<accession>A0A0G4MB09</accession>
<dbReference type="EMBL" id="CVQH01021751">
    <property type="protein sequence ID" value="CRK31479.1"/>
    <property type="molecule type" value="Genomic_DNA"/>
</dbReference>
<protein>
    <submittedName>
        <fullName evidence="2">Uncharacterized protein</fullName>
    </submittedName>
</protein>
<proteinExistence type="predicted"/>
<reference evidence="2 3" key="1">
    <citation type="submission" date="2015-05" db="EMBL/GenBank/DDBJ databases">
        <authorList>
            <person name="Wang D.B."/>
            <person name="Wang M."/>
        </authorList>
    </citation>
    <scope>NUCLEOTIDE SEQUENCE [LARGE SCALE GENOMIC DNA]</scope>
    <source>
        <strain evidence="2">VL1</strain>
    </source>
</reference>
<evidence type="ECO:0000256" key="1">
    <source>
        <dbReference type="SAM" id="MobiDB-lite"/>
    </source>
</evidence>
<sequence length="25" mass="2709">MASFAELKAVTSDATNKDELTLPQQ</sequence>
<feature type="region of interest" description="Disordered" evidence="1">
    <location>
        <begin position="1"/>
        <end position="25"/>
    </location>
</feature>
<organism evidence="2 3">
    <name type="scientific">Verticillium longisporum</name>
    <name type="common">Verticillium dahliae var. longisporum</name>
    <dbReference type="NCBI Taxonomy" id="100787"/>
    <lineage>
        <taxon>Eukaryota</taxon>
        <taxon>Fungi</taxon>
        <taxon>Dikarya</taxon>
        <taxon>Ascomycota</taxon>
        <taxon>Pezizomycotina</taxon>
        <taxon>Sordariomycetes</taxon>
        <taxon>Hypocreomycetidae</taxon>
        <taxon>Glomerellales</taxon>
        <taxon>Plectosphaerellaceae</taxon>
        <taxon>Verticillium</taxon>
    </lineage>
</organism>
<evidence type="ECO:0000313" key="3">
    <source>
        <dbReference type="Proteomes" id="UP000044602"/>
    </source>
</evidence>
<gene>
    <name evidence="2" type="ORF">BN1708_005481</name>
</gene>
<name>A0A0G4MB09_VERLO</name>
<dbReference type="AlphaFoldDB" id="A0A0G4MB09"/>